<proteinExistence type="predicted"/>
<protein>
    <recommendedName>
        <fullName evidence="1">DUF2383 domain-containing protein</fullName>
    </recommendedName>
</protein>
<dbReference type="Gene3D" id="1.20.1260.10">
    <property type="match status" value="1"/>
</dbReference>
<dbReference type="Pfam" id="PF09537">
    <property type="entry name" value="DUF2383"/>
    <property type="match status" value="1"/>
</dbReference>
<organism evidence="2 3">
    <name type="scientific">Lignipirellula cremea</name>
    <dbReference type="NCBI Taxonomy" id="2528010"/>
    <lineage>
        <taxon>Bacteria</taxon>
        <taxon>Pseudomonadati</taxon>
        <taxon>Planctomycetota</taxon>
        <taxon>Planctomycetia</taxon>
        <taxon>Pirellulales</taxon>
        <taxon>Pirellulaceae</taxon>
        <taxon>Lignipirellula</taxon>
    </lineage>
</organism>
<accession>A0A518DST4</accession>
<dbReference type="InterPro" id="IPR009078">
    <property type="entry name" value="Ferritin-like_SF"/>
</dbReference>
<dbReference type="InterPro" id="IPR011971">
    <property type="entry name" value="CHP02284"/>
</dbReference>
<sequence>MATSSSSTIKEKVIHQVQRLIRANIDSHDRYQQCAAASEDSQIRQILLQLANERAGLANDLKNYVSWNGQEPVEEGTFGARVHRAWIRLRSRLNGSDLHVILAEADRGDAAIQKTYRKALELTEGDGLQAVLLSQVSCIQSGRSQLHEVWRALRDRG</sequence>
<reference evidence="2 3" key="1">
    <citation type="submission" date="2019-02" db="EMBL/GenBank/DDBJ databases">
        <title>Deep-cultivation of Planctomycetes and their phenomic and genomic characterization uncovers novel biology.</title>
        <authorList>
            <person name="Wiegand S."/>
            <person name="Jogler M."/>
            <person name="Boedeker C."/>
            <person name="Pinto D."/>
            <person name="Vollmers J."/>
            <person name="Rivas-Marin E."/>
            <person name="Kohn T."/>
            <person name="Peeters S.H."/>
            <person name="Heuer A."/>
            <person name="Rast P."/>
            <person name="Oberbeckmann S."/>
            <person name="Bunk B."/>
            <person name="Jeske O."/>
            <person name="Meyerdierks A."/>
            <person name="Storesund J.E."/>
            <person name="Kallscheuer N."/>
            <person name="Luecker S."/>
            <person name="Lage O.M."/>
            <person name="Pohl T."/>
            <person name="Merkel B.J."/>
            <person name="Hornburger P."/>
            <person name="Mueller R.-W."/>
            <person name="Bruemmer F."/>
            <person name="Labrenz M."/>
            <person name="Spormann A.M."/>
            <person name="Op den Camp H."/>
            <person name="Overmann J."/>
            <person name="Amann R."/>
            <person name="Jetten M.S.M."/>
            <person name="Mascher T."/>
            <person name="Medema M.H."/>
            <person name="Devos D.P."/>
            <person name="Kaster A.-K."/>
            <person name="Ovreas L."/>
            <person name="Rohde M."/>
            <person name="Galperin M.Y."/>
            <person name="Jogler C."/>
        </authorList>
    </citation>
    <scope>NUCLEOTIDE SEQUENCE [LARGE SCALE GENOMIC DNA]</scope>
    <source>
        <strain evidence="2 3">Pla85_3_4</strain>
    </source>
</reference>
<dbReference type="NCBIfam" id="TIGR02284">
    <property type="entry name" value="PA2169 family four-helix-bundle protein"/>
    <property type="match status" value="1"/>
</dbReference>
<name>A0A518DST4_9BACT</name>
<dbReference type="SUPFAM" id="SSF47240">
    <property type="entry name" value="Ferritin-like"/>
    <property type="match status" value="1"/>
</dbReference>
<evidence type="ECO:0000259" key="1">
    <source>
        <dbReference type="Pfam" id="PF09537"/>
    </source>
</evidence>
<gene>
    <name evidence="2" type="ORF">Pla8534_27080</name>
</gene>
<evidence type="ECO:0000313" key="2">
    <source>
        <dbReference type="EMBL" id="QDU94900.1"/>
    </source>
</evidence>
<dbReference type="OrthoDB" id="268257at2"/>
<dbReference type="InterPro" id="IPR019052">
    <property type="entry name" value="DUF2383"/>
</dbReference>
<keyword evidence="3" id="KW-1185">Reference proteome</keyword>
<dbReference type="InterPro" id="IPR016920">
    <property type="entry name" value="UCP029477"/>
</dbReference>
<dbReference type="PIRSF" id="PIRSF029477">
    <property type="entry name" value="UCP029477"/>
    <property type="match status" value="1"/>
</dbReference>
<dbReference type="AlphaFoldDB" id="A0A518DST4"/>
<feature type="domain" description="DUF2383" evidence="1">
    <location>
        <begin position="13"/>
        <end position="121"/>
    </location>
</feature>
<dbReference type="KEGG" id="lcre:Pla8534_27080"/>
<dbReference type="Proteomes" id="UP000317648">
    <property type="component" value="Chromosome"/>
</dbReference>
<dbReference type="RefSeq" id="WP_145053694.1">
    <property type="nucleotide sequence ID" value="NZ_CP036433.1"/>
</dbReference>
<dbReference type="EMBL" id="CP036433">
    <property type="protein sequence ID" value="QDU94900.1"/>
    <property type="molecule type" value="Genomic_DNA"/>
</dbReference>
<dbReference type="InterPro" id="IPR012347">
    <property type="entry name" value="Ferritin-like"/>
</dbReference>
<evidence type="ECO:0000313" key="3">
    <source>
        <dbReference type="Proteomes" id="UP000317648"/>
    </source>
</evidence>